<organism evidence="2 3">
    <name type="scientific">Oscillatoria acuminata PCC 6304</name>
    <dbReference type="NCBI Taxonomy" id="56110"/>
    <lineage>
        <taxon>Bacteria</taxon>
        <taxon>Bacillati</taxon>
        <taxon>Cyanobacteriota</taxon>
        <taxon>Cyanophyceae</taxon>
        <taxon>Oscillatoriophycideae</taxon>
        <taxon>Oscillatoriales</taxon>
        <taxon>Oscillatoriaceae</taxon>
        <taxon>Oscillatoria</taxon>
    </lineage>
</organism>
<evidence type="ECO:0008006" key="4">
    <source>
        <dbReference type="Google" id="ProtNLM"/>
    </source>
</evidence>
<protein>
    <recommendedName>
        <fullName evidence="4">Filamentous hemagglutinin family N-terminal domain protein</fullName>
    </recommendedName>
</protein>
<dbReference type="Proteomes" id="UP000010367">
    <property type="component" value="Chromosome"/>
</dbReference>
<dbReference type="eggNOG" id="COG3210">
    <property type="taxonomic scope" value="Bacteria"/>
</dbReference>
<feature type="region of interest" description="Disordered" evidence="1">
    <location>
        <begin position="158"/>
        <end position="177"/>
    </location>
</feature>
<gene>
    <name evidence="2" type="ORF">Oscil6304_1009</name>
</gene>
<accession>K9TE90</accession>
<dbReference type="EMBL" id="CP003607">
    <property type="protein sequence ID" value="AFY80738.1"/>
    <property type="molecule type" value="Genomic_DNA"/>
</dbReference>
<dbReference type="STRING" id="56110.Oscil6304_1009"/>
<dbReference type="InterPro" id="IPR012334">
    <property type="entry name" value="Pectin_lyas_fold"/>
</dbReference>
<dbReference type="RefSeq" id="WP_015147388.1">
    <property type="nucleotide sequence ID" value="NC_019693.1"/>
</dbReference>
<dbReference type="InParanoid" id="K9TE90"/>
<reference evidence="2 3" key="1">
    <citation type="submission" date="2012-06" db="EMBL/GenBank/DDBJ databases">
        <title>Finished chromosome of genome of Oscillatoria acuminata PCC 6304.</title>
        <authorList>
            <consortium name="US DOE Joint Genome Institute"/>
            <person name="Gugger M."/>
            <person name="Coursin T."/>
            <person name="Rippka R."/>
            <person name="Tandeau De Marsac N."/>
            <person name="Huntemann M."/>
            <person name="Wei C.-L."/>
            <person name="Han J."/>
            <person name="Detter J.C."/>
            <person name="Han C."/>
            <person name="Tapia R."/>
            <person name="Davenport K."/>
            <person name="Daligault H."/>
            <person name="Erkkila T."/>
            <person name="Gu W."/>
            <person name="Munk A.C.C."/>
            <person name="Teshima H."/>
            <person name="Xu Y."/>
            <person name="Chain P."/>
            <person name="Chen A."/>
            <person name="Krypides N."/>
            <person name="Mavromatis K."/>
            <person name="Markowitz V."/>
            <person name="Szeto E."/>
            <person name="Ivanova N."/>
            <person name="Mikhailova N."/>
            <person name="Ovchinnikova G."/>
            <person name="Pagani I."/>
            <person name="Pati A."/>
            <person name="Goodwin L."/>
            <person name="Peters L."/>
            <person name="Pitluck S."/>
            <person name="Woyke T."/>
            <person name="Kerfeld C."/>
        </authorList>
    </citation>
    <scope>NUCLEOTIDE SEQUENCE [LARGE SCALE GENOMIC DNA]</scope>
    <source>
        <strain evidence="2 3">PCC 6304</strain>
    </source>
</reference>
<dbReference type="SUPFAM" id="SSF51126">
    <property type="entry name" value="Pectin lyase-like"/>
    <property type="match status" value="1"/>
</dbReference>
<evidence type="ECO:0000256" key="1">
    <source>
        <dbReference type="SAM" id="MobiDB-lite"/>
    </source>
</evidence>
<name>K9TE90_9CYAN</name>
<keyword evidence="3" id="KW-1185">Reference proteome</keyword>
<dbReference type="KEGG" id="oac:Oscil6304_1009"/>
<dbReference type="AlphaFoldDB" id="K9TE90"/>
<dbReference type="Gene3D" id="2.160.20.10">
    <property type="entry name" value="Single-stranded right-handed beta-helix, Pectin lyase-like"/>
    <property type="match status" value="1"/>
</dbReference>
<dbReference type="HOGENOM" id="CLU_1218769_0_0_3"/>
<dbReference type="PATRIC" id="fig|56110.3.peg.1220"/>
<sequence>MELNVQNGLILTNNGRISVEALGDVGDGGNLAIAASTIVALENSLIRANAVSGNGGNINIATQGLFLSPNSQITASSQFGLDGTIEVQEPALDPASGLVELEDNPIDPSDRIVSGCRAQEGNRFVVTGRGGLPENPNQPLMGSSVLHDLRLIALDGESHSRQPASQPPVAISHSRQPAEQSLVAMKAEPLVETTGWAINERGNLVLTATPTNLYQLFSDNCYPSSPD</sequence>
<evidence type="ECO:0000313" key="3">
    <source>
        <dbReference type="Proteomes" id="UP000010367"/>
    </source>
</evidence>
<dbReference type="InterPro" id="IPR011050">
    <property type="entry name" value="Pectin_lyase_fold/virulence"/>
</dbReference>
<proteinExistence type="predicted"/>
<evidence type="ECO:0000313" key="2">
    <source>
        <dbReference type="EMBL" id="AFY80738.1"/>
    </source>
</evidence>